<dbReference type="InterPro" id="IPR003961">
    <property type="entry name" value="FN3_dom"/>
</dbReference>
<feature type="compositionally biased region" description="Polar residues" evidence="5">
    <location>
        <begin position="545"/>
        <end position="554"/>
    </location>
</feature>
<feature type="region of interest" description="Disordered" evidence="5">
    <location>
        <begin position="441"/>
        <end position="505"/>
    </location>
</feature>
<dbReference type="SMART" id="SM00060">
    <property type="entry name" value="FN3"/>
    <property type="match status" value="3"/>
</dbReference>
<dbReference type="Ensembl" id="ENSPKIT00000014652.1">
    <property type="protein sequence ID" value="ENSPKIP00000033758.1"/>
    <property type="gene ID" value="ENSPKIG00000013353.1"/>
</dbReference>
<dbReference type="GeneTree" id="ENSGT00950000183203"/>
<feature type="region of interest" description="Disordered" evidence="5">
    <location>
        <begin position="524"/>
        <end position="599"/>
    </location>
</feature>
<evidence type="ECO:0008006" key="10">
    <source>
        <dbReference type="Google" id="ProtNLM"/>
    </source>
</evidence>
<dbReference type="Proteomes" id="UP000261540">
    <property type="component" value="Unplaced"/>
</dbReference>
<dbReference type="CDD" id="cd12012">
    <property type="entry name" value="SH3_RIM-BP_2"/>
    <property type="match status" value="1"/>
</dbReference>
<name>A0A3B3STZ5_9TELE</name>
<dbReference type="AlphaFoldDB" id="A0A3B3STZ5"/>
<dbReference type="InterPro" id="IPR040325">
    <property type="entry name" value="RIMBP1/2/3"/>
</dbReference>
<dbReference type="STRING" id="1676925.ENSPKIP00000033758"/>
<dbReference type="SUPFAM" id="SSF49265">
    <property type="entry name" value="Fibronectin type III"/>
    <property type="match status" value="2"/>
</dbReference>
<dbReference type="CDD" id="cd00063">
    <property type="entry name" value="FN3"/>
    <property type="match status" value="3"/>
</dbReference>
<feature type="region of interest" description="Disordered" evidence="5">
    <location>
        <begin position="392"/>
        <end position="423"/>
    </location>
</feature>
<evidence type="ECO:0000256" key="2">
    <source>
        <dbReference type="ARBA" id="ARBA00022443"/>
    </source>
</evidence>
<keyword evidence="9" id="KW-1185">Reference proteome</keyword>
<organism evidence="8 9">
    <name type="scientific">Paramormyrops kingsleyae</name>
    <dbReference type="NCBI Taxonomy" id="1676925"/>
    <lineage>
        <taxon>Eukaryota</taxon>
        <taxon>Metazoa</taxon>
        <taxon>Chordata</taxon>
        <taxon>Craniata</taxon>
        <taxon>Vertebrata</taxon>
        <taxon>Euteleostomi</taxon>
        <taxon>Actinopterygii</taxon>
        <taxon>Neopterygii</taxon>
        <taxon>Teleostei</taxon>
        <taxon>Osteoglossocephala</taxon>
        <taxon>Osteoglossomorpha</taxon>
        <taxon>Osteoglossiformes</taxon>
        <taxon>Mormyridae</taxon>
        <taxon>Paramormyrops</taxon>
    </lineage>
</organism>
<dbReference type="PROSITE" id="PS50002">
    <property type="entry name" value="SH3"/>
    <property type="match status" value="1"/>
</dbReference>
<dbReference type="PROSITE" id="PS50853">
    <property type="entry name" value="FN3"/>
    <property type="match status" value="1"/>
</dbReference>
<proteinExistence type="inferred from homology"/>
<dbReference type="Gene3D" id="2.30.30.40">
    <property type="entry name" value="SH3 Domains"/>
    <property type="match status" value="1"/>
</dbReference>
<dbReference type="PANTHER" id="PTHR14234">
    <property type="entry name" value="RIM BINDING PROTEIN-RELATED"/>
    <property type="match status" value="1"/>
</dbReference>
<accession>A0A3B3STZ5</accession>
<dbReference type="PANTHER" id="PTHR14234:SF20">
    <property type="entry name" value="PERIPHERAL-TYPE BENZODIAZEPINE RECEPTOR-ASSOCIATED PROTEIN 1"/>
    <property type="match status" value="1"/>
</dbReference>
<feature type="compositionally biased region" description="Basic and acidic residues" evidence="5">
    <location>
        <begin position="493"/>
        <end position="505"/>
    </location>
</feature>
<dbReference type="InterPro" id="IPR036116">
    <property type="entry name" value="FN3_sf"/>
</dbReference>
<dbReference type="InterPro" id="IPR001452">
    <property type="entry name" value="SH3_domain"/>
</dbReference>
<dbReference type="Pfam" id="PF07653">
    <property type="entry name" value="SH3_2"/>
    <property type="match status" value="1"/>
</dbReference>
<feature type="domain" description="Fibronectin type-III" evidence="7">
    <location>
        <begin position="57"/>
        <end position="155"/>
    </location>
</feature>
<feature type="domain" description="SH3" evidence="6">
    <location>
        <begin position="908"/>
        <end position="976"/>
    </location>
</feature>
<dbReference type="InterPro" id="IPR036028">
    <property type="entry name" value="SH3-like_dom_sf"/>
</dbReference>
<dbReference type="SMART" id="SM00326">
    <property type="entry name" value="SH3"/>
    <property type="match status" value="1"/>
</dbReference>
<sequence>MSSMHPPAVSPLFSNYSQDPWCLRMDSPVKTNMSAPSADILDVAFENDIVEASADTVPYPRRLTVIKQLTKSIIISWDPPLVPAGWGDILSYNIYVDKELRLNVSFGSQTKAVLERLDVQLKTYRISVQSVTDKGTSDQLRCTFLVGRDVCVAPTQLKVENITSTSANLMWLPSNSNYVHAVYLNGAYWHLVKAGTYSLCLVNLRPNQSYSVKVECHSPQTHYELPPHQREHRNASTTFTTLMAGPPEPPSNVRLQIGPSPGIALVKWLPVLVDAAGTSNNVHVTGYTIYADKQKVMEVSSPTTSSVLLGQSQIHLLESAYELTVRTMSPLGESADSVPAQVLPELLSAIRHGVSLDPNLEMPVRNVSTLLRNPPLGAPANSLDQASMIHGESGIMPEGSAKPLPPTIGEPLKSSKNQGSQRLNHLSETSDQIMHITQANTSCSTQLSAEHISLKSSKREHQSGKMQMPPLPDIQEEEEPYSDNPESGGASCKPDHYETDSDEEHLRRLMRLPWQAQNKKHLVSISEGTEEEDNIEKCVEPPRPSSAQNQQVGPQQEKIIASKNMASPPDRHSNNNSGPVGGDRLPRISKPQGSEVSYVTSKPRHYIDGDQGERLSGRCGRILHAKSKPERRVHYSDIVESISYQEEDSDNNVNATITEIFKAPERVHQSYHVESSHKGGDQLRNAVLQKNLMSPIRHSSDQYLGSKTVIRTRASEGSGMEINLEYGTEDDDESVLGGPADVFVEKMSSEWWLEGGQSKLLQGFVSCSDQLNKFTTDTYRAKKPQLLSDKVFEHKVARIPQHHHRRVRMGASKTEGSYVDKHHNMTEDESYQQCAKFEQAMKGQSIIDNYQRDTCSNEGKSWATVSCTQERRRQSLMRVRTKTRRLKDGARLAAPEAGRDLDGLFEDNPTRIFVALFPYEPAVMSPNPDTADEELPFMEGQIIQVYGDKDADGFYYGESNGHFGYIPCNMVSEVKVGDEESRQQLLQCGFLPAEVPMEKSDSRHSAMKLKDQTPCRMVAIFDYDPRQSSPNIDIEVMALRTNGIIKCALLGGAISIH</sequence>
<comment type="similarity">
    <text evidence="1">Belongs to the RIMBP family.</text>
</comment>
<keyword evidence="3" id="KW-0677">Repeat</keyword>
<reference evidence="8" key="2">
    <citation type="submission" date="2025-09" db="UniProtKB">
        <authorList>
            <consortium name="Ensembl"/>
        </authorList>
    </citation>
    <scope>IDENTIFICATION</scope>
</reference>
<feature type="compositionally biased region" description="Polar residues" evidence="5">
    <location>
        <begin position="414"/>
        <end position="423"/>
    </location>
</feature>
<evidence type="ECO:0000313" key="8">
    <source>
        <dbReference type="Ensembl" id="ENSPKIP00000033758.1"/>
    </source>
</evidence>
<dbReference type="FunFam" id="2.60.40.10:FF:000072">
    <property type="entry name" value="RIMS-binding protein 2 isoform X1"/>
    <property type="match status" value="1"/>
</dbReference>
<dbReference type="Pfam" id="PF00041">
    <property type="entry name" value="fn3"/>
    <property type="match status" value="1"/>
</dbReference>
<dbReference type="Gene3D" id="2.60.40.10">
    <property type="entry name" value="Immunoglobulins"/>
    <property type="match status" value="3"/>
</dbReference>
<dbReference type="InterPro" id="IPR035753">
    <property type="entry name" value="RIM-BP_SH3_2"/>
</dbReference>
<dbReference type="InterPro" id="IPR013783">
    <property type="entry name" value="Ig-like_fold"/>
</dbReference>
<dbReference type="Pfam" id="PF25523">
    <property type="entry name" value="Ig_RIMBP2"/>
    <property type="match status" value="1"/>
</dbReference>
<evidence type="ECO:0000259" key="7">
    <source>
        <dbReference type="PROSITE" id="PS50853"/>
    </source>
</evidence>
<dbReference type="InterPro" id="IPR057884">
    <property type="entry name" value="FN3_RIM-BP1/2/3"/>
</dbReference>
<evidence type="ECO:0000256" key="1">
    <source>
        <dbReference type="ARBA" id="ARBA00010749"/>
    </source>
</evidence>
<keyword evidence="2 4" id="KW-0728">SH3 domain</keyword>
<evidence type="ECO:0000313" key="9">
    <source>
        <dbReference type="Proteomes" id="UP000261540"/>
    </source>
</evidence>
<dbReference type="SUPFAM" id="SSF50044">
    <property type="entry name" value="SH3-domain"/>
    <property type="match status" value="1"/>
</dbReference>
<reference evidence="8" key="1">
    <citation type="submission" date="2025-08" db="UniProtKB">
        <authorList>
            <consortium name="Ensembl"/>
        </authorList>
    </citation>
    <scope>IDENTIFICATION</scope>
</reference>
<evidence type="ECO:0000259" key="6">
    <source>
        <dbReference type="PROSITE" id="PS50002"/>
    </source>
</evidence>
<evidence type="ECO:0000256" key="4">
    <source>
        <dbReference type="PROSITE-ProRule" id="PRU00192"/>
    </source>
</evidence>
<evidence type="ECO:0000256" key="5">
    <source>
        <dbReference type="SAM" id="MobiDB-lite"/>
    </source>
</evidence>
<dbReference type="FunFam" id="2.30.30.40:FF:000023">
    <property type="entry name" value="RIMS-binding protein 2 isoform F"/>
    <property type="match status" value="1"/>
</dbReference>
<evidence type="ECO:0000256" key="3">
    <source>
        <dbReference type="ARBA" id="ARBA00022737"/>
    </source>
</evidence>
<protein>
    <recommendedName>
        <fullName evidence="10">RIMS binding protein 2</fullName>
    </recommendedName>
</protein>